<comment type="caution">
    <text evidence="1">The sequence shown here is derived from an EMBL/GenBank/DDBJ whole genome shotgun (WGS) entry which is preliminary data.</text>
</comment>
<evidence type="ECO:0000313" key="1">
    <source>
        <dbReference type="EMBL" id="NSB12967.1"/>
    </source>
</evidence>
<dbReference type="EMBL" id="JABTDW010000001">
    <property type="protein sequence ID" value="NSB12967.1"/>
    <property type="molecule type" value="Genomic_DNA"/>
</dbReference>
<proteinExistence type="predicted"/>
<accession>A0AAE5LP36</accession>
<protein>
    <submittedName>
        <fullName evidence="1">Uncharacterized protein</fullName>
    </submittedName>
</protein>
<reference evidence="1" key="1">
    <citation type="submission" date="2020-06" db="EMBL/GenBank/DDBJ databases">
        <title>Genomic insights into acetone-butanol-ethanol (ABE) fermentation by sequencing solventogenic clostridia strains.</title>
        <authorList>
            <person name="Brown S."/>
        </authorList>
    </citation>
    <scope>NUCLEOTIDE SEQUENCE</scope>
    <source>
        <strain evidence="1">DJ123</strain>
    </source>
</reference>
<evidence type="ECO:0000313" key="2">
    <source>
        <dbReference type="Proteomes" id="UP000822184"/>
    </source>
</evidence>
<organism evidence="1 2">
    <name type="scientific">Clostridium beijerinckii</name>
    <name type="common">Clostridium MP</name>
    <dbReference type="NCBI Taxonomy" id="1520"/>
    <lineage>
        <taxon>Bacteria</taxon>
        <taxon>Bacillati</taxon>
        <taxon>Bacillota</taxon>
        <taxon>Clostridia</taxon>
        <taxon>Eubacteriales</taxon>
        <taxon>Clostridiaceae</taxon>
        <taxon>Clostridium</taxon>
    </lineage>
</organism>
<dbReference type="AlphaFoldDB" id="A0AAE5LP36"/>
<sequence>MNVSSSEFTFFISKKMSRYKTNYVSFATATYFFDAKFNTTKVLIPPIAEVSLTSDNRADVVLVVDNMSSTPFIYKSNNIISFSNSINWFKSSL</sequence>
<dbReference type="Proteomes" id="UP000822184">
    <property type="component" value="Unassembled WGS sequence"/>
</dbReference>
<gene>
    <name evidence="1" type="ORF">BCD95_001226</name>
</gene>
<name>A0AAE5LP36_CLOBE</name>